<keyword evidence="1" id="KW-0805">Transcription regulation</keyword>
<keyword evidence="3" id="KW-0804">Transcription</keyword>
<dbReference type="SUPFAM" id="SSF48498">
    <property type="entry name" value="Tetracyclin repressor-like, C-terminal domain"/>
    <property type="match status" value="1"/>
</dbReference>
<dbReference type="Gene3D" id="1.10.357.10">
    <property type="entry name" value="Tetracycline Repressor, domain 2"/>
    <property type="match status" value="1"/>
</dbReference>
<dbReference type="InterPro" id="IPR036271">
    <property type="entry name" value="Tet_transcr_reg_TetR-rel_C_sf"/>
</dbReference>
<evidence type="ECO:0000256" key="2">
    <source>
        <dbReference type="ARBA" id="ARBA00023125"/>
    </source>
</evidence>
<gene>
    <name evidence="6" type="ORF">FBZ89_10487</name>
</gene>
<accession>A0A560FJR9</accession>
<dbReference type="Pfam" id="PF16925">
    <property type="entry name" value="TetR_C_13"/>
    <property type="match status" value="1"/>
</dbReference>
<keyword evidence="2 4" id="KW-0238">DNA-binding</keyword>
<dbReference type="AlphaFoldDB" id="A0A560FJR9"/>
<dbReference type="Proteomes" id="UP000319859">
    <property type="component" value="Unassembled WGS sequence"/>
</dbReference>
<dbReference type="PANTHER" id="PTHR47506:SF6">
    <property type="entry name" value="HTH-TYPE TRANSCRIPTIONAL REPRESSOR NEMR"/>
    <property type="match status" value="1"/>
</dbReference>
<reference evidence="6 7" key="1">
    <citation type="submission" date="2019-06" db="EMBL/GenBank/DDBJ databases">
        <title>Genomic Encyclopedia of Type Strains, Phase IV (KMG-V): Genome sequencing to study the core and pangenomes of soil and plant-associated prokaryotes.</title>
        <authorList>
            <person name="Whitman W."/>
        </authorList>
    </citation>
    <scope>NUCLEOTIDE SEQUENCE [LARGE SCALE GENOMIC DNA]</scope>
    <source>
        <strain evidence="6 7">BR 11880</strain>
    </source>
</reference>
<dbReference type="SUPFAM" id="SSF46689">
    <property type="entry name" value="Homeodomain-like"/>
    <property type="match status" value="1"/>
</dbReference>
<evidence type="ECO:0000256" key="3">
    <source>
        <dbReference type="ARBA" id="ARBA00023163"/>
    </source>
</evidence>
<dbReference type="EMBL" id="VITN01000004">
    <property type="protein sequence ID" value="TWB21839.1"/>
    <property type="molecule type" value="Genomic_DNA"/>
</dbReference>
<dbReference type="PRINTS" id="PR00455">
    <property type="entry name" value="HTHTETR"/>
</dbReference>
<dbReference type="InterPro" id="IPR011075">
    <property type="entry name" value="TetR_C"/>
</dbReference>
<feature type="DNA-binding region" description="H-T-H motif" evidence="4">
    <location>
        <begin position="32"/>
        <end position="51"/>
    </location>
</feature>
<dbReference type="OrthoDB" id="9809772at2"/>
<evidence type="ECO:0000256" key="4">
    <source>
        <dbReference type="PROSITE-ProRule" id="PRU00335"/>
    </source>
</evidence>
<name>A0A560FJR9_9PROT</name>
<dbReference type="PROSITE" id="PS50977">
    <property type="entry name" value="HTH_TETR_2"/>
    <property type="match status" value="1"/>
</dbReference>
<organism evidence="6 7">
    <name type="scientific">Nitrospirillum amazonense</name>
    <dbReference type="NCBI Taxonomy" id="28077"/>
    <lineage>
        <taxon>Bacteria</taxon>
        <taxon>Pseudomonadati</taxon>
        <taxon>Pseudomonadota</taxon>
        <taxon>Alphaproteobacteria</taxon>
        <taxon>Rhodospirillales</taxon>
        <taxon>Azospirillaceae</taxon>
        <taxon>Nitrospirillum</taxon>
    </lineage>
</organism>
<comment type="caution">
    <text evidence="6">The sequence shown here is derived from an EMBL/GenBank/DDBJ whole genome shotgun (WGS) entry which is preliminary data.</text>
</comment>
<protein>
    <submittedName>
        <fullName evidence="6">TetR family transcriptional regulator</fullName>
    </submittedName>
</protein>
<evidence type="ECO:0000259" key="5">
    <source>
        <dbReference type="PROSITE" id="PS50977"/>
    </source>
</evidence>
<proteinExistence type="predicted"/>
<dbReference type="InterPro" id="IPR001647">
    <property type="entry name" value="HTH_TetR"/>
</dbReference>
<evidence type="ECO:0000313" key="7">
    <source>
        <dbReference type="Proteomes" id="UP000319859"/>
    </source>
</evidence>
<dbReference type="RefSeq" id="WP_145749494.1">
    <property type="nucleotide sequence ID" value="NZ_VITN01000004.1"/>
</dbReference>
<evidence type="ECO:0000313" key="6">
    <source>
        <dbReference type="EMBL" id="TWB21839.1"/>
    </source>
</evidence>
<dbReference type="InterPro" id="IPR009057">
    <property type="entry name" value="Homeodomain-like_sf"/>
</dbReference>
<sequence length="197" mass="21436">MSTLSTVPSSTADEILACARSLVMAGGYNGFSYADIAAVVGIRKASIHHHFPNKVDLVRTLVARYREEARTGIAELERHVSDPLGQLRAYTGYWEGCITDASASFCICALLACELPILPEEVALEVRAHFRFLSAWLTSVFERGTQQGLLRLGGTPRAEAEAFMAAVHGAMLAARAYGDPKMFGFITTPLLDRLSTR</sequence>
<dbReference type="GO" id="GO:0003677">
    <property type="term" value="F:DNA binding"/>
    <property type="evidence" value="ECO:0007669"/>
    <property type="project" value="UniProtKB-UniRule"/>
</dbReference>
<dbReference type="PANTHER" id="PTHR47506">
    <property type="entry name" value="TRANSCRIPTIONAL REGULATORY PROTEIN"/>
    <property type="match status" value="1"/>
</dbReference>
<evidence type="ECO:0000256" key="1">
    <source>
        <dbReference type="ARBA" id="ARBA00023015"/>
    </source>
</evidence>
<feature type="domain" description="HTH tetR-type" evidence="5">
    <location>
        <begin position="9"/>
        <end position="69"/>
    </location>
</feature>
<dbReference type="Pfam" id="PF00440">
    <property type="entry name" value="TetR_N"/>
    <property type="match status" value="1"/>
</dbReference>